<protein>
    <recommendedName>
        <fullName evidence="7">Target of rapamycin complex subunit lst8</fullName>
        <shortName evidence="7">TORC subunit lst8</shortName>
    </recommendedName>
</protein>
<dbReference type="InterPro" id="IPR037588">
    <property type="entry name" value="MLST8"/>
</dbReference>
<comment type="subunit">
    <text evidence="7">Part of TORC1 complex. Part of the TORC2 complex.</text>
</comment>
<evidence type="ECO:0000256" key="7">
    <source>
        <dbReference type="RuleBase" id="RU369068"/>
    </source>
</evidence>
<dbReference type="EMBL" id="JBBCAQ010000037">
    <property type="protein sequence ID" value="KAK7573855.1"/>
    <property type="molecule type" value="Genomic_DNA"/>
</dbReference>
<dbReference type="Pfam" id="PF00400">
    <property type="entry name" value="WD40"/>
    <property type="match status" value="6"/>
</dbReference>
<feature type="repeat" description="WD" evidence="6">
    <location>
        <begin position="88"/>
        <end position="129"/>
    </location>
</feature>
<dbReference type="Gene3D" id="2.130.10.10">
    <property type="entry name" value="YVTN repeat-like/Quinoprotein amine dehydrogenase"/>
    <property type="match status" value="1"/>
</dbReference>
<dbReference type="AlphaFoldDB" id="A0AAN9T5B0"/>
<dbReference type="FunFam" id="2.130.10.10:FF:000505">
    <property type="entry name" value="Blast:Protein LST8 homolog"/>
    <property type="match status" value="1"/>
</dbReference>
<dbReference type="PANTHER" id="PTHR19842">
    <property type="entry name" value="G BETA-LIKE PROTEIN GBL"/>
    <property type="match status" value="1"/>
</dbReference>
<evidence type="ECO:0000256" key="5">
    <source>
        <dbReference type="ARBA" id="ARBA00022737"/>
    </source>
</evidence>
<evidence type="ECO:0000256" key="3">
    <source>
        <dbReference type="ARBA" id="ARBA00022490"/>
    </source>
</evidence>
<keyword evidence="5 7" id="KW-0677">Repeat</keyword>
<dbReference type="PROSITE" id="PS50082">
    <property type="entry name" value="WD_REPEATS_2"/>
    <property type="match status" value="3"/>
</dbReference>
<dbReference type="GO" id="GO:0031932">
    <property type="term" value="C:TORC2 complex"/>
    <property type="evidence" value="ECO:0007669"/>
    <property type="project" value="UniProtKB-UniRule"/>
</dbReference>
<keyword evidence="3 7" id="KW-0963">Cytoplasm</keyword>
<proteinExistence type="inferred from homology"/>
<keyword evidence="9" id="KW-1185">Reference proteome</keyword>
<evidence type="ECO:0000256" key="4">
    <source>
        <dbReference type="ARBA" id="ARBA00022574"/>
    </source>
</evidence>
<evidence type="ECO:0000256" key="1">
    <source>
        <dbReference type="ARBA" id="ARBA00004496"/>
    </source>
</evidence>
<dbReference type="GO" id="GO:0031931">
    <property type="term" value="C:TORC1 complex"/>
    <property type="evidence" value="ECO:0007669"/>
    <property type="project" value="UniProtKB-UniRule"/>
</dbReference>
<feature type="repeat" description="WD" evidence="6">
    <location>
        <begin position="223"/>
        <end position="264"/>
    </location>
</feature>
<evidence type="ECO:0000313" key="8">
    <source>
        <dbReference type="EMBL" id="KAK7573855.1"/>
    </source>
</evidence>
<evidence type="ECO:0000256" key="6">
    <source>
        <dbReference type="PROSITE-ProRule" id="PRU00221"/>
    </source>
</evidence>
<dbReference type="PANTHER" id="PTHR19842:SF0">
    <property type="entry name" value="TARGET OF RAPAMYCIN COMPLEX SUBUNIT LST8"/>
    <property type="match status" value="1"/>
</dbReference>
<dbReference type="SMART" id="SM00320">
    <property type="entry name" value="WD40"/>
    <property type="match status" value="7"/>
</dbReference>
<dbReference type="InterPro" id="IPR019775">
    <property type="entry name" value="WD40_repeat_CS"/>
</dbReference>
<dbReference type="GO" id="GO:0032956">
    <property type="term" value="P:regulation of actin cytoskeleton organization"/>
    <property type="evidence" value="ECO:0007669"/>
    <property type="project" value="TreeGrafter"/>
</dbReference>
<dbReference type="GO" id="GO:0005737">
    <property type="term" value="C:cytoplasm"/>
    <property type="evidence" value="ECO:0007669"/>
    <property type="project" value="UniProtKB-SubCell"/>
</dbReference>
<dbReference type="InterPro" id="IPR001680">
    <property type="entry name" value="WD40_rpt"/>
</dbReference>
<feature type="repeat" description="WD" evidence="6">
    <location>
        <begin position="267"/>
        <end position="308"/>
    </location>
</feature>
<dbReference type="GO" id="GO:0032535">
    <property type="term" value="P:regulation of cellular component size"/>
    <property type="evidence" value="ECO:0007669"/>
    <property type="project" value="UniProtKB-ARBA"/>
</dbReference>
<evidence type="ECO:0000313" key="9">
    <source>
        <dbReference type="Proteomes" id="UP001367676"/>
    </source>
</evidence>
<comment type="caution">
    <text evidence="8">The sequence shown here is derived from an EMBL/GenBank/DDBJ whole genome shotgun (WGS) entry which is preliminary data.</text>
</comment>
<dbReference type="PROSITE" id="PS00678">
    <property type="entry name" value="WD_REPEATS_1"/>
    <property type="match status" value="2"/>
</dbReference>
<dbReference type="InterPro" id="IPR011047">
    <property type="entry name" value="Quinoprotein_ADH-like_sf"/>
</dbReference>
<accession>A0AAN9T5B0</accession>
<gene>
    <name evidence="8" type="ORF">V9T40_011046</name>
</gene>
<name>A0AAN9T5B0_9HEMI</name>
<dbReference type="GO" id="GO:0038203">
    <property type="term" value="P:TORC2 signaling"/>
    <property type="evidence" value="ECO:0007669"/>
    <property type="project" value="UniProtKB-ARBA"/>
</dbReference>
<comment type="similarity">
    <text evidence="2 7">Belongs to the WD repeat LST8 family.</text>
</comment>
<dbReference type="SUPFAM" id="SSF50998">
    <property type="entry name" value="Quinoprotein alcohol dehydrogenase-like"/>
    <property type="match status" value="1"/>
</dbReference>
<sequence length="327" mass="36513">MTIVDIDESTNGSNCAENKAILATGGYDHTIKLWQAHTGICYWTAQHPDSQVNALSITPDRRHIASAGYQHIRLYDLNSNNSNPVVNYDGVSKNVTSLGFQVDGKWMYTTGEDCSCRIWDLRNRKITCHRRFDTTSVINYAVLHPNQTDIIMGDDSGMIHTWNLKTDRNEQLLPEPEATIQCVAIDPSGTYLAAVNNAGRCHVWNLSTNAPNGTLELKPKHQITAHLRQALRCKFSPDSSLLVTTSADQTASIWKTEDFSLYRQLKYDGGQRWVWDASFTNDSQYLVTASSDGLARLWNIETGAVEQEYSGHTKAVTALAFVDHTAN</sequence>
<dbReference type="PRINTS" id="PR00320">
    <property type="entry name" value="GPROTEINBRPT"/>
</dbReference>
<keyword evidence="4 6" id="KW-0853">WD repeat</keyword>
<organism evidence="8 9">
    <name type="scientific">Parthenolecanium corni</name>
    <dbReference type="NCBI Taxonomy" id="536013"/>
    <lineage>
        <taxon>Eukaryota</taxon>
        <taxon>Metazoa</taxon>
        <taxon>Ecdysozoa</taxon>
        <taxon>Arthropoda</taxon>
        <taxon>Hexapoda</taxon>
        <taxon>Insecta</taxon>
        <taxon>Pterygota</taxon>
        <taxon>Neoptera</taxon>
        <taxon>Paraneoptera</taxon>
        <taxon>Hemiptera</taxon>
        <taxon>Sternorrhyncha</taxon>
        <taxon>Coccoidea</taxon>
        <taxon>Coccidae</taxon>
        <taxon>Parthenolecanium</taxon>
    </lineage>
</organism>
<evidence type="ECO:0000256" key="2">
    <source>
        <dbReference type="ARBA" id="ARBA00009890"/>
    </source>
</evidence>
<comment type="subcellular location">
    <subcellularLocation>
        <location evidence="1 7">Cytoplasm</location>
    </subcellularLocation>
</comment>
<dbReference type="InterPro" id="IPR020472">
    <property type="entry name" value="WD40_PAC1"/>
</dbReference>
<dbReference type="InterPro" id="IPR015943">
    <property type="entry name" value="WD40/YVTN_repeat-like_dom_sf"/>
</dbReference>
<dbReference type="PROSITE" id="PS50294">
    <property type="entry name" value="WD_REPEATS_REGION"/>
    <property type="match status" value="2"/>
</dbReference>
<reference evidence="8 9" key="1">
    <citation type="submission" date="2024-03" db="EMBL/GenBank/DDBJ databases">
        <title>Adaptation during the transition from Ophiocordyceps entomopathogen to insect associate is accompanied by gene loss and intensified selection.</title>
        <authorList>
            <person name="Ward C.M."/>
            <person name="Onetto C.A."/>
            <person name="Borneman A.R."/>
        </authorList>
    </citation>
    <scope>NUCLEOTIDE SEQUENCE [LARGE SCALE GENOMIC DNA]</scope>
    <source>
        <strain evidence="8">AWRI1</strain>
        <tissue evidence="8">Single Adult Female</tissue>
    </source>
</reference>
<dbReference type="GO" id="GO:0051897">
    <property type="term" value="P:positive regulation of phosphatidylinositol 3-kinase/protein kinase B signal transduction"/>
    <property type="evidence" value="ECO:0007669"/>
    <property type="project" value="UniProtKB-ARBA"/>
</dbReference>
<dbReference type="Proteomes" id="UP001367676">
    <property type="component" value="Unassembled WGS sequence"/>
</dbReference>
<comment type="function">
    <text evidence="7">Subunit of TORC1 and TORC2, which regulate cell growth and survival in response to nutrient and hormonal signals.</text>
</comment>